<proteinExistence type="predicted"/>
<sequence>MDISLDTVVIVISQCGTLYAAVTANKTDIAWLKDAVKELKEKIN</sequence>
<comment type="caution">
    <text evidence="1">The sequence shown here is derived from an EMBL/GenBank/DDBJ whole genome shotgun (WGS) entry which is preliminary data.</text>
</comment>
<dbReference type="RefSeq" id="WP_269202114.1">
    <property type="nucleotide sequence ID" value="NZ_AUXT01000173.1"/>
</dbReference>
<protein>
    <submittedName>
        <fullName evidence="1">Uncharacterized protein</fullName>
    </submittedName>
</protein>
<evidence type="ECO:0000313" key="2">
    <source>
        <dbReference type="Proteomes" id="UP000076587"/>
    </source>
</evidence>
<organism evidence="1 2">
    <name type="scientific">Pseudoalteromonas luteoviolacea NCIMB 1942</name>
    <dbReference type="NCBI Taxonomy" id="1365253"/>
    <lineage>
        <taxon>Bacteria</taxon>
        <taxon>Pseudomonadati</taxon>
        <taxon>Pseudomonadota</taxon>
        <taxon>Gammaproteobacteria</taxon>
        <taxon>Alteromonadales</taxon>
        <taxon>Pseudoalteromonadaceae</taxon>
        <taxon>Pseudoalteromonas</taxon>
    </lineage>
</organism>
<gene>
    <name evidence="1" type="ORF">N482_13045</name>
</gene>
<name>A0A167AYZ9_9GAMM</name>
<reference evidence="1 2" key="1">
    <citation type="submission" date="2013-07" db="EMBL/GenBank/DDBJ databases">
        <title>Comparative Genomic and Metabolomic Analysis of Twelve Strains of Pseudoalteromonas luteoviolacea.</title>
        <authorList>
            <person name="Vynne N.G."/>
            <person name="Mansson M."/>
            <person name="Gram L."/>
        </authorList>
    </citation>
    <scope>NUCLEOTIDE SEQUENCE [LARGE SCALE GENOMIC DNA]</scope>
    <source>
        <strain evidence="1 2">NCIMB 1942</strain>
    </source>
</reference>
<dbReference type="Proteomes" id="UP000076587">
    <property type="component" value="Unassembled WGS sequence"/>
</dbReference>
<dbReference type="EMBL" id="AUXT01000173">
    <property type="protein sequence ID" value="KZN45965.1"/>
    <property type="molecule type" value="Genomic_DNA"/>
</dbReference>
<evidence type="ECO:0000313" key="1">
    <source>
        <dbReference type="EMBL" id="KZN45965.1"/>
    </source>
</evidence>
<dbReference type="PATRIC" id="fig|1365253.3.peg.3186"/>
<accession>A0A167AYZ9</accession>
<dbReference type="AlphaFoldDB" id="A0A167AYZ9"/>